<dbReference type="EMBL" id="BAAAPE010000012">
    <property type="protein sequence ID" value="GAA2084343.1"/>
    <property type="molecule type" value="Genomic_DNA"/>
</dbReference>
<keyword evidence="1" id="KW-0489">Methyltransferase</keyword>
<evidence type="ECO:0000313" key="6">
    <source>
        <dbReference type="EMBL" id="GAA2084343.1"/>
    </source>
</evidence>
<dbReference type="InterPro" id="IPR016461">
    <property type="entry name" value="COMT-like"/>
</dbReference>
<keyword evidence="3" id="KW-0949">S-adenosyl-L-methionine</keyword>
<keyword evidence="7" id="KW-1185">Reference proteome</keyword>
<organism evidence="6 7">
    <name type="scientific">Streptomyces albiaxialis</name>
    <dbReference type="NCBI Taxonomy" id="329523"/>
    <lineage>
        <taxon>Bacteria</taxon>
        <taxon>Bacillati</taxon>
        <taxon>Actinomycetota</taxon>
        <taxon>Actinomycetes</taxon>
        <taxon>Kitasatosporales</taxon>
        <taxon>Streptomycetaceae</taxon>
        <taxon>Streptomyces</taxon>
    </lineage>
</organism>
<dbReference type="SUPFAM" id="SSF46785">
    <property type="entry name" value="Winged helix' DNA-binding domain"/>
    <property type="match status" value="1"/>
</dbReference>
<dbReference type="InterPro" id="IPR012967">
    <property type="entry name" value="COMT_dimerisation"/>
</dbReference>
<comment type="caution">
    <text evidence="6">The sequence shown here is derived from an EMBL/GenBank/DDBJ whole genome shotgun (WGS) entry which is preliminary data.</text>
</comment>
<dbReference type="InterPro" id="IPR001077">
    <property type="entry name" value="COMT_C"/>
</dbReference>
<dbReference type="SUPFAM" id="SSF53335">
    <property type="entry name" value="S-adenosyl-L-methionine-dependent methyltransferases"/>
    <property type="match status" value="1"/>
</dbReference>
<protein>
    <recommendedName>
        <fullName evidence="8">Methyltransferase</fullName>
    </recommendedName>
</protein>
<evidence type="ECO:0000256" key="3">
    <source>
        <dbReference type="ARBA" id="ARBA00022691"/>
    </source>
</evidence>
<dbReference type="Gene3D" id="3.40.50.150">
    <property type="entry name" value="Vaccinia Virus protein VP39"/>
    <property type="match status" value="1"/>
</dbReference>
<dbReference type="InterPro" id="IPR036390">
    <property type="entry name" value="WH_DNA-bd_sf"/>
</dbReference>
<evidence type="ECO:0000256" key="1">
    <source>
        <dbReference type="ARBA" id="ARBA00022603"/>
    </source>
</evidence>
<dbReference type="RefSeq" id="WP_344531044.1">
    <property type="nucleotide sequence ID" value="NZ_BAAAPE010000012.1"/>
</dbReference>
<dbReference type="PROSITE" id="PS51683">
    <property type="entry name" value="SAM_OMT_II"/>
    <property type="match status" value="1"/>
</dbReference>
<feature type="domain" description="O-methyltransferase C-terminal" evidence="4">
    <location>
        <begin position="211"/>
        <end position="362"/>
    </location>
</feature>
<evidence type="ECO:0000259" key="5">
    <source>
        <dbReference type="Pfam" id="PF08100"/>
    </source>
</evidence>
<evidence type="ECO:0000256" key="2">
    <source>
        <dbReference type="ARBA" id="ARBA00022679"/>
    </source>
</evidence>
<gene>
    <name evidence="6" type="ORF">GCM10009801_45430</name>
</gene>
<dbReference type="Pfam" id="PF00891">
    <property type="entry name" value="Methyltransf_2"/>
    <property type="match status" value="1"/>
</dbReference>
<dbReference type="Pfam" id="PF08100">
    <property type="entry name" value="Dimerisation"/>
    <property type="match status" value="1"/>
</dbReference>
<name>A0ABN2W6M1_9ACTN</name>
<evidence type="ECO:0000313" key="7">
    <source>
        <dbReference type="Proteomes" id="UP001500016"/>
    </source>
</evidence>
<evidence type="ECO:0008006" key="8">
    <source>
        <dbReference type="Google" id="ProtNLM"/>
    </source>
</evidence>
<reference evidence="6 7" key="1">
    <citation type="journal article" date="2019" name="Int. J. Syst. Evol. Microbiol.">
        <title>The Global Catalogue of Microorganisms (GCM) 10K type strain sequencing project: providing services to taxonomists for standard genome sequencing and annotation.</title>
        <authorList>
            <consortium name="The Broad Institute Genomics Platform"/>
            <consortium name="The Broad Institute Genome Sequencing Center for Infectious Disease"/>
            <person name="Wu L."/>
            <person name="Ma J."/>
        </authorList>
    </citation>
    <scope>NUCLEOTIDE SEQUENCE [LARGE SCALE GENOMIC DNA]</scope>
    <source>
        <strain evidence="6 7">JCM 15478</strain>
    </source>
</reference>
<evidence type="ECO:0000259" key="4">
    <source>
        <dbReference type="Pfam" id="PF00891"/>
    </source>
</evidence>
<dbReference type="InterPro" id="IPR029063">
    <property type="entry name" value="SAM-dependent_MTases_sf"/>
</dbReference>
<keyword evidence="2" id="KW-0808">Transferase</keyword>
<dbReference type="InterPro" id="IPR036388">
    <property type="entry name" value="WH-like_DNA-bd_sf"/>
</dbReference>
<accession>A0ABN2W6M1</accession>
<sequence>MSVTTVTTVAASARISVEPSANLTPLVDTSRFPDGSPGEVRAAHRLYEHLIGMWAPGVIEAAQDLGAFAALTEGPATAAGLAETLGTDLRATRVLLDGLSAYDIVERTRGTDGQAVYTLPTVLHGVFAPDGIFSLAGKIGHDRNVAWHAWRHLAGNVRDGARSTEGEQRLNQISEEDYTSLVRGINFWAPPIVRSLAEELRGQGWTSGAGRKLLDVGCGTGIYSHLLLGEFPELEAAGLDAERIIPIADRQAADLGVAGRFHGRTGDFWNDDWGTGSDLALFVNIFHLQTPESARDLMLKASKSVSDDGVIAIADHIVDEDGGEGTTQNRFFRLFAASMLATGGGDAFSVQDYDQWLSDAGLRRVALLDTPMHRVLLARHA</sequence>
<dbReference type="Proteomes" id="UP001500016">
    <property type="component" value="Unassembled WGS sequence"/>
</dbReference>
<dbReference type="Gene3D" id="1.10.10.10">
    <property type="entry name" value="Winged helix-like DNA-binding domain superfamily/Winged helix DNA-binding domain"/>
    <property type="match status" value="1"/>
</dbReference>
<feature type="domain" description="O-methyltransferase dimerisation" evidence="5">
    <location>
        <begin position="48"/>
        <end position="119"/>
    </location>
</feature>
<proteinExistence type="predicted"/>